<dbReference type="Proteomes" id="UP001254848">
    <property type="component" value="Unassembled WGS sequence"/>
</dbReference>
<name>A0ABU3P1M3_9FIRM</name>
<dbReference type="PANTHER" id="PTHR43177:SF3">
    <property type="entry name" value="PROTEIN NRFC HOMOLOG"/>
    <property type="match status" value="1"/>
</dbReference>
<dbReference type="SUPFAM" id="SSF54862">
    <property type="entry name" value="4Fe-4S ferredoxins"/>
    <property type="match status" value="1"/>
</dbReference>
<keyword evidence="4" id="KW-0411">Iron-sulfur</keyword>
<proteinExistence type="predicted"/>
<keyword evidence="3" id="KW-0408">Iron</keyword>
<dbReference type="Gene3D" id="3.30.70.20">
    <property type="match status" value="2"/>
</dbReference>
<dbReference type="InterPro" id="IPR050954">
    <property type="entry name" value="ET_IronSulfur_Cluster-Binding"/>
</dbReference>
<dbReference type="RefSeq" id="WP_413782503.1">
    <property type="nucleotide sequence ID" value="NZ_JAUOZS010000001.1"/>
</dbReference>
<evidence type="ECO:0000259" key="5">
    <source>
        <dbReference type="PROSITE" id="PS51379"/>
    </source>
</evidence>
<evidence type="ECO:0000313" key="6">
    <source>
        <dbReference type="EMBL" id="MDT8902926.1"/>
    </source>
</evidence>
<dbReference type="EMBL" id="JAUOZS010000001">
    <property type="protein sequence ID" value="MDT8902926.1"/>
    <property type="molecule type" value="Genomic_DNA"/>
</dbReference>
<organism evidence="6 7">
    <name type="scientific">Anaeroselena agilis</name>
    <dbReference type="NCBI Taxonomy" id="3063788"/>
    <lineage>
        <taxon>Bacteria</taxon>
        <taxon>Bacillati</taxon>
        <taxon>Bacillota</taxon>
        <taxon>Negativicutes</taxon>
        <taxon>Acetonemataceae</taxon>
        <taxon>Anaeroselena</taxon>
    </lineage>
</organism>
<evidence type="ECO:0000256" key="1">
    <source>
        <dbReference type="ARBA" id="ARBA00022485"/>
    </source>
</evidence>
<sequence length="113" mass="12547">MARKNTGYGLLIDYEYCTGCHACEIACAQEYDWPAGMGGMRVTEMIQQLPNDKAYLAYLPFPTELCILCAGRTAKGMKPACVQTCMSACMKHGRVEDLAKEINKPRMALFVPK</sequence>
<gene>
    <name evidence="6" type="ORF">Q4T40_16915</name>
</gene>
<evidence type="ECO:0000256" key="2">
    <source>
        <dbReference type="ARBA" id="ARBA00022723"/>
    </source>
</evidence>
<comment type="caution">
    <text evidence="6">The sequence shown here is derived from an EMBL/GenBank/DDBJ whole genome shotgun (WGS) entry which is preliminary data.</text>
</comment>
<evidence type="ECO:0000256" key="4">
    <source>
        <dbReference type="ARBA" id="ARBA00023014"/>
    </source>
</evidence>
<feature type="domain" description="4Fe-4S ferredoxin-type" evidence="5">
    <location>
        <begin position="8"/>
        <end position="36"/>
    </location>
</feature>
<dbReference type="PANTHER" id="PTHR43177">
    <property type="entry name" value="PROTEIN NRFC"/>
    <property type="match status" value="1"/>
</dbReference>
<dbReference type="InterPro" id="IPR017896">
    <property type="entry name" value="4Fe4S_Fe-S-bd"/>
</dbReference>
<reference evidence="6 7" key="1">
    <citation type="submission" date="2023-07" db="EMBL/GenBank/DDBJ databases">
        <title>The novel representative of Negativicutes class, Anaeroselena agilis gen. nov. sp. nov.</title>
        <authorList>
            <person name="Prokofeva M.I."/>
            <person name="Elcheninov A.G."/>
            <person name="Klyukina A."/>
            <person name="Kublanov I.V."/>
            <person name="Frolov E.N."/>
            <person name="Podosokorskaya O.A."/>
        </authorList>
    </citation>
    <scope>NUCLEOTIDE SEQUENCE [LARGE SCALE GENOMIC DNA]</scope>
    <source>
        <strain evidence="6 7">4137-cl</strain>
    </source>
</reference>
<dbReference type="Pfam" id="PF13247">
    <property type="entry name" value="Fer4_11"/>
    <property type="match status" value="1"/>
</dbReference>
<dbReference type="PROSITE" id="PS51379">
    <property type="entry name" value="4FE4S_FER_2"/>
    <property type="match status" value="1"/>
</dbReference>
<evidence type="ECO:0000256" key="3">
    <source>
        <dbReference type="ARBA" id="ARBA00023004"/>
    </source>
</evidence>
<protein>
    <recommendedName>
        <fullName evidence="5">4Fe-4S ferredoxin-type domain-containing protein</fullName>
    </recommendedName>
</protein>
<keyword evidence="2" id="KW-0479">Metal-binding</keyword>
<keyword evidence="7" id="KW-1185">Reference proteome</keyword>
<evidence type="ECO:0000313" key="7">
    <source>
        <dbReference type="Proteomes" id="UP001254848"/>
    </source>
</evidence>
<keyword evidence="1" id="KW-0004">4Fe-4S</keyword>
<accession>A0ABU3P1M3</accession>